<name>A0ACC3DNZ7_9PEZI</name>
<protein>
    <submittedName>
        <fullName evidence="1">Uncharacterized protein</fullName>
    </submittedName>
</protein>
<proteinExistence type="predicted"/>
<feature type="non-terminal residue" evidence="1">
    <location>
        <position position="278"/>
    </location>
</feature>
<reference evidence="1" key="1">
    <citation type="submission" date="2024-09" db="EMBL/GenBank/DDBJ databases">
        <title>Black Yeasts Isolated from many extreme environments.</title>
        <authorList>
            <person name="Coleine C."/>
            <person name="Stajich J.E."/>
            <person name="Selbmann L."/>
        </authorList>
    </citation>
    <scope>NUCLEOTIDE SEQUENCE</scope>
    <source>
        <strain evidence="1">CCFEE 5737</strain>
    </source>
</reference>
<evidence type="ECO:0000313" key="2">
    <source>
        <dbReference type="Proteomes" id="UP001186974"/>
    </source>
</evidence>
<comment type="caution">
    <text evidence="1">The sequence shown here is derived from an EMBL/GenBank/DDBJ whole genome shotgun (WGS) entry which is preliminary data.</text>
</comment>
<organism evidence="1 2">
    <name type="scientific">Coniosporium uncinatum</name>
    <dbReference type="NCBI Taxonomy" id="93489"/>
    <lineage>
        <taxon>Eukaryota</taxon>
        <taxon>Fungi</taxon>
        <taxon>Dikarya</taxon>
        <taxon>Ascomycota</taxon>
        <taxon>Pezizomycotina</taxon>
        <taxon>Dothideomycetes</taxon>
        <taxon>Dothideomycetes incertae sedis</taxon>
        <taxon>Coniosporium</taxon>
    </lineage>
</organism>
<sequence length="278" mass="31176">MTASKRMASALLSSASQAVRRTKWRPIVSPLYCQAETCRRTLISSSAPASSMPDFAFAFDIDGVLVRSSDPLPGAHETLSYLQKQRIPFILLTNGGGKTEQERVDDLSEKLGVRLDVSMLVQSHTPFAMLDDLKEKTVYGFKNVVMPHDILVAHPEIWPFSKWALPHYRPLAKPLPKPIHSADPSKSLKIDAIFVYNDPRDWGLDSTVILDLLMSKQGILGTLSDKNNNEGLPNRGYLQDDQPHLYYSNPDLWWAAKYHLPRLGQGGFRESFEGLWAA</sequence>
<dbReference type="Proteomes" id="UP001186974">
    <property type="component" value="Unassembled WGS sequence"/>
</dbReference>
<keyword evidence="2" id="KW-1185">Reference proteome</keyword>
<dbReference type="EMBL" id="JAWDJW010001938">
    <property type="protein sequence ID" value="KAK3078385.1"/>
    <property type="molecule type" value="Genomic_DNA"/>
</dbReference>
<evidence type="ECO:0000313" key="1">
    <source>
        <dbReference type="EMBL" id="KAK3078385.1"/>
    </source>
</evidence>
<gene>
    <name evidence="1" type="ORF">LTS18_007632</name>
</gene>
<accession>A0ACC3DNZ7</accession>